<accession>A0ACB8V456</accession>
<sequence>MGWFWGNASSNDDPTKKLDPELREYLERETPATYVPTTLPSPPEATSPDPQPPSPPSNAAASTESQPSVPSASLFPDGRYAYLWKNYQPLEQLEGPEISPAEKVVDQFKKRKDVLNRAALENCAEEHIRLTNCFKDGDVQQRMWARMTMCSKQNREFSRCYTMQAKFLQALGYGAQFDWDREREEKIQMHADKLYHQMLDYEAQVEEAKASGAEPPPLKSLFNPKAAASSPVPSSNDGDASQKAEVPGGAQLPPGMKPPKPLDELTPHERELEIMVLQQQMVQRDLYLEEVSPLIKADEEGKAKRRAKYTSWFGETVGKWLA</sequence>
<comment type="caution">
    <text evidence="1">The sequence shown here is derived from an EMBL/GenBank/DDBJ whole genome shotgun (WGS) entry which is preliminary data.</text>
</comment>
<proteinExistence type="predicted"/>
<name>A0ACB8V456_9EURO</name>
<gene>
    <name evidence="1" type="ORF">LOY88_000571</name>
</gene>
<protein>
    <submittedName>
        <fullName evidence="1">Uncharacterized protein</fullName>
    </submittedName>
</protein>
<dbReference type="EMBL" id="JALBCA010000006">
    <property type="protein sequence ID" value="KAI2392510.1"/>
    <property type="molecule type" value="Genomic_DNA"/>
</dbReference>
<reference evidence="1" key="1">
    <citation type="journal article" date="2022" name="bioRxiv">
        <title>Population genetic analysis of Ophidiomyces ophidiicola, the causative agent of snake fungal disease, indicates recent introductions to the USA.</title>
        <authorList>
            <person name="Ladner J.T."/>
            <person name="Palmer J.M."/>
            <person name="Ettinger C.L."/>
            <person name="Stajich J.E."/>
            <person name="Farrell T.M."/>
            <person name="Glorioso B.M."/>
            <person name="Lawson B."/>
            <person name="Price S.J."/>
            <person name="Stengle A.G."/>
            <person name="Grear D.A."/>
            <person name="Lorch J.M."/>
        </authorList>
    </citation>
    <scope>NUCLEOTIDE SEQUENCE</scope>
    <source>
        <strain evidence="1">NWHC 24266-5</strain>
    </source>
</reference>
<evidence type="ECO:0000313" key="1">
    <source>
        <dbReference type="EMBL" id="KAI2392510.1"/>
    </source>
</evidence>
<organism evidence="1">
    <name type="scientific">Ophidiomyces ophidiicola</name>
    <dbReference type="NCBI Taxonomy" id="1387563"/>
    <lineage>
        <taxon>Eukaryota</taxon>
        <taxon>Fungi</taxon>
        <taxon>Dikarya</taxon>
        <taxon>Ascomycota</taxon>
        <taxon>Pezizomycotina</taxon>
        <taxon>Eurotiomycetes</taxon>
        <taxon>Eurotiomycetidae</taxon>
        <taxon>Onygenales</taxon>
        <taxon>Onygenaceae</taxon>
        <taxon>Ophidiomyces</taxon>
    </lineage>
</organism>